<evidence type="ECO:0000256" key="1">
    <source>
        <dbReference type="SAM" id="MobiDB-lite"/>
    </source>
</evidence>
<evidence type="ECO:0000313" key="2">
    <source>
        <dbReference type="EMBL" id="CAI9779811.1"/>
    </source>
</evidence>
<reference evidence="2" key="1">
    <citation type="submission" date="2023-05" db="EMBL/GenBank/DDBJ databases">
        <authorList>
            <person name="Huff M."/>
        </authorList>
    </citation>
    <scope>NUCLEOTIDE SEQUENCE</scope>
</reference>
<keyword evidence="3" id="KW-1185">Reference proteome</keyword>
<sequence length="138" mass="15591">MATIEMENVECVPSSEGIEDEEIQNDNNRHSSKPHNVVLSGICSGRVHELLECPVCTNSMYPPIHQGTGNGVLAVLRISRADFDERRSFHIYPFVLCSFAVKKEKYCPLPKPLLVFSSQRSPPRYHLYRDEDILGNSS</sequence>
<dbReference type="AlphaFoldDB" id="A0AAD2A4Z5"/>
<feature type="region of interest" description="Disordered" evidence="1">
    <location>
        <begin position="12"/>
        <end position="31"/>
    </location>
</feature>
<gene>
    <name evidence="2" type="ORF">FPE_LOCUS27241</name>
</gene>
<proteinExistence type="predicted"/>
<organism evidence="2 3">
    <name type="scientific">Fraxinus pennsylvanica</name>
    <dbReference type="NCBI Taxonomy" id="56036"/>
    <lineage>
        <taxon>Eukaryota</taxon>
        <taxon>Viridiplantae</taxon>
        <taxon>Streptophyta</taxon>
        <taxon>Embryophyta</taxon>
        <taxon>Tracheophyta</taxon>
        <taxon>Spermatophyta</taxon>
        <taxon>Magnoliopsida</taxon>
        <taxon>eudicotyledons</taxon>
        <taxon>Gunneridae</taxon>
        <taxon>Pentapetalae</taxon>
        <taxon>asterids</taxon>
        <taxon>lamiids</taxon>
        <taxon>Lamiales</taxon>
        <taxon>Oleaceae</taxon>
        <taxon>Oleeae</taxon>
        <taxon>Fraxinus</taxon>
    </lineage>
</organism>
<name>A0AAD2A4Z5_9LAMI</name>
<dbReference type="Proteomes" id="UP000834106">
    <property type="component" value="Chromosome 17"/>
</dbReference>
<protein>
    <submittedName>
        <fullName evidence="2">Uncharacterized protein</fullName>
    </submittedName>
</protein>
<evidence type="ECO:0000313" key="3">
    <source>
        <dbReference type="Proteomes" id="UP000834106"/>
    </source>
</evidence>
<accession>A0AAD2A4Z5</accession>
<dbReference type="EMBL" id="OU503052">
    <property type="protein sequence ID" value="CAI9779811.1"/>
    <property type="molecule type" value="Genomic_DNA"/>
</dbReference>